<feature type="chain" id="PRO_5039617884" description="Bacterial repeat domain-containing protein" evidence="1">
    <location>
        <begin position="30"/>
        <end position="587"/>
    </location>
</feature>
<evidence type="ECO:0000259" key="2">
    <source>
        <dbReference type="Pfam" id="PF18998"/>
    </source>
</evidence>
<gene>
    <name evidence="3" type="ORF">CGS46_11820</name>
</gene>
<dbReference type="EMBL" id="NMTQ01000037">
    <property type="protein sequence ID" value="PDX57220.1"/>
    <property type="molecule type" value="Genomic_DNA"/>
</dbReference>
<organism evidence="3 4">
    <name type="scientific">Faecalibacterium langellae</name>
    <dbReference type="NCBI Taxonomy" id="3435293"/>
    <lineage>
        <taxon>Bacteria</taxon>
        <taxon>Bacillati</taxon>
        <taxon>Bacillota</taxon>
        <taxon>Clostridia</taxon>
        <taxon>Eubacteriales</taxon>
        <taxon>Oscillospiraceae</taxon>
        <taxon>Faecalibacterium</taxon>
    </lineage>
</organism>
<evidence type="ECO:0000313" key="4">
    <source>
        <dbReference type="Proteomes" id="UP000220752"/>
    </source>
</evidence>
<dbReference type="Pfam" id="PF18998">
    <property type="entry name" value="Flg_new_2"/>
    <property type="match status" value="1"/>
</dbReference>
<dbReference type="Proteomes" id="UP000220752">
    <property type="component" value="Unassembled WGS sequence"/>
</dbReference>
<feature type="domain" description="Bacterial repeat" evidence="2">
    <location>
        <begin position="232"/>
        <end position="301"/>
    </location>
</feature>
<evidence type="ECO:0000313" key="3">
    <source>
        <dbReference type="EMBL" id="PDX57220.1"/>
    </source>
</evidence>
<accession>A0A2A6Z787</accession>
<keyword evidence="4" id="KW-1185">Reference proteome</keyword>
<evidence type="ECO:0000256" key="1">
    <source>
        <dbReference type="SAM" id="SignalP"/>
    </source>
</evidence>
<name>A0A2A6Z787_9FIRM</name>
<dbReference type="AlphaFoldDB" id="A0A2A6Z787"/>
<dbReference type="InterPro" id="IPR044060">
    <property type="entry name" value="Bacterial_rp_domain"/>
</dbReference>
<sequence length="587" mass="62620">MKLHKLIQRASAAAVASAMILSVTLPTLAAAPDGTGNAAAADMVNLTNGTAALSEEDEGRDTGITVNGQRVLVNSTVVDNIPIQFTSGTDASTLTILQAVTGDLTIKVNPTAAGEVDVVMKTESGAAVGGKLTVAGAHNVTITGETMVADRADIDDISGDLTLIATGEGGKAIRDRISVCVSSSSGEKAIYVGSNRETEQFESRIHPCVWRSWYPSEAYISVRKATTYPVTVHGGKLDNSENNTTFYKGETVWVKTSRPEKGLKFNCWLFPADVETTDDPTDTAFFFTMPDHAVEVTANWELYTGSEPTVFWEYYTYSGLLTPDNTPQNPAGMSNMTVSYDSASRTYTVDLKGDLEIPVDFKGNENPHIKVKGELGNSVHISGANNVSVDIDSQNKETNLNVDCAGTLRLKNNTGNSPLELKLTYKQAEGAGYTVVLDGKELEETPAYVSLNESLTIIPNISDPIPDDSSAGGDSSDAAGALVAAAVAGAAVFGGYTIITELMLQDLLPEGAAIPKNQAQLAKLVWQTAGFPEPENASAFANMTDPETAKAAQWCVEQGYLDADFDPDRWTPKFKVIQTWNKAFPKQ</sequence>
<keyword evidence="1" id="KW-0732">Signal</keyword>
<feature type="signal peptide" evidence="1">
    <location>
        <begin position="1"/>
        <end position="29"/>
    </location>
</feature>
<comment type="caution">
    <text evidence="3">The sequence shown here is derived from an EMBL/GenBank/DDBJ whole genome shotgun (WGS) entry which is preliminary data.</text>
</comment>
<proteinExistence type="predicted"/>
<reference evidence="3 4" key="1">
    <citation type="journal article" date="2017" name="Front. Microbiol.">
        <title>New Insights into the Diversity of the Genus Faecalibacterium.</title>
        <authorList>
            <person name="Benevides L."/>
            <person name="Burman S."/>
            <person name="Martin R."/>
            <person name="Robert V."/>
            <person name="Thomas M."/>
            <person name="Miquel S."/>
            <person name="Chain F."/>
            <person name="Sokol H."/>
            <person name="Bermudez-Humaran L.G."/>
            <person name="Morrison M."/>
            <person name="Langella P."/>
            <person name="Azevedo V.A."/>
            <person name="Chatel J.M."/>
            <person name="Soares S."/>
        </authorList>
    </citation>
    <scope>NUCLEOTIDE SEQUENCE [LARGE SCALE GENOMIC DNA]</scope>
    <source>
        <strain evidence="4">CNCM I-4540</strain>
    </source>
</reference>
<protein>
    <recommendedName>
        <fullName evidence="2">Bacterial repeat domain-containing protein</fullName>
    </recommendedName>
</protein>